<comment type="caution">
    <text evidence="2">The sequence shown here is derived from an EMBL/GenBank/DDBJ whole genome shotgun (WGS) entry which is preliminary data.</text>
</comment>
<name>A0A9P5Z0Y8_9AGAR</name>
<organism evidence="2 3">
    <name type="scientific">Pholiota conissans</name>
    <dbReference type="NCBI Taxonomy" id="109636"/>
    <lineage>
        <taxon>Eukaryota</taxon>
        <taxon>Fungi</taxon>
        <taxon>Dikarya</taxon>
        <taxon>Basidiomycota</taxon>
        <taxon>Agaricomycotina</taxon>
        <taxon>Agaricomycetes</taxon>
        <taxon>Agaricomycetidae</taxon>
        <taxon>Agaricales</taxon>
        <taxon>Agaricineae</taxon>
        <taxon>Strophariaceae</taxon>
        <taxon>Pholiota</taxon>
    </lineage>
</organism>
<reference evidence="2" key="1">
    <citation type="submission" date="2020-11" db="EMBL/GenBank/DDBJ databases">
        <authorList>
            <consortium name="DOE Joint Genome Institute"/>
            <person name="Ahrendt S."/>
            <person name="Riley R."/>
            <person name="Andreopoulos W."/>
            <person name="Labutti K."/>
            <person name="Pangilinan J."/>
            <person name="Ruiz-Duenas F.J."/>
            <person name="Barrasa J.M."/>
            <person name="Sanchez-Garcia M."/>
            <person name="Camarero S."/>
            <person name="Miyauchi S."/>
            <person name="Serrano A."/>
            <person name="Linde D."/>
            <person name="Babiker R."/>
            <person name="Drula E."/>
            <person name="Ayuso-Fernandez I."/>
            <person name="Pacheco R."/>
            <person name="Padilla G."/>
            <person name="Ferreira P."/>
            <person name="Barriuso J."/>
            <person name="Kellner H."/>
            <person name="Castanera R."/>
            <person name="Alfaro M."/>
            <person name="Ramirez L."/>
            <person name="Pisabarro A.G."/>
            <person name="Kuo A."/>
            <person name="Tritt A."/>
            <person name="Lipzen A."/>
            <person name="He G."/>
            <person name="Yan M."/>
            <person name="Ng V."/>
            <person name="Cullen D."/>
            <person name="Martin F."/>
            <person name="Rosso M.-N."/>
            <person name="Henrissat B."/>
            <person name="Hibbett D."/>
            <person name="Martinez A.T."/>
            <person name="Grigoriev I.V."/>
        </authorList>
    </citation>
    <scope>NUCLEOTIDE SEQUENCE</scope>
    <source>
        <strain evidence="2">CIRM-BRFM 674</strain>
    </source>
</reference>
<keyword evidence="3" id="KW-1185">Reference proteome</keyword>
<dbReference type="EMBL" id="MU155213">
    <property type="protein sequence ID" value="KAF9479412.1"/>
    <property type="molecule type" value="Genomic_DNA"/>
</dbReference>
<accession>A0A9P5Z0Y8</accession>
<evidence type="ECO:0008006" key="4">
    <source>
        <dbReference type="Google" id="ProtNLM"/>
    </source>
</evidence>
<dbReference type="Proteomes" id="UP000807469">
    <property type="component" value="Unassembled WGS sequence"/>
</dbReference>
<gene>
    <name evidence="2" type="ORF">BDN70DRAFT_878788</name>
</gene>
<dbReference type="AlphaFoldDB" id="A0A9P5Z0Y8"/>
<evidence type="ECO:0000313" key="2">
    <source>
        <dbReference type="EMBL" id="KAF9479412.1"/>
    </source>
</evidence>
<dbReference type="OrthoDB" id="5569250at2759"/>
<evidence type="ECO:0000256" key="1">
    <source>
        <dbReference type="SAM" id="MobiDB-lite"/>
    </source>
</evidence>
<protein>
    <recommendedName>
        <fullName evidence="4">Fungal-type protein kinase domain-containing protein</fullName>
    </recommendedName>
</protein>
<proteinExistence type="predicted"/>
<feature type="region of interest" description="Disordered" evidence="1">
    <location>
        <begin position="105"/>
        <end position="137"/>
    </location>
</feature>
<sequence>MHDLPAHGKHYLKTGEIHGGITVDTICIGARLSAPDAHGFLIEPSPYTADATFQSVRALSDMLGRKQTFPLDYLDDLESFYYVLAWMCYAYDGVDPASVSTPMMSPMTPESPLSPMSPMSPLSPLSPLSPMSPSSTSFPFPPFDRRDNDNDSILVPKFTPVHLRAPTLTSWAADPTSRASILEKEGMLFGTGLLYGDTPVSAYWGGDAFMELLDNLHLIIGARYKEKTELGRPRTWDELEEDAEEDYEAVLGVINAVLYQLERTVWA</sequence>
<evidence type="ECO:0000313" key="3">
    <source>
        <dbReference type="Proteomes" id="UP000807469"/>
    </source>
</evidence>